<protein>
    <submittedName>
        <fullName evidence="1">Uncharacterized protein</fullName>
    </submittedName>
</protein>
<proteinExistence type="predicted"/>
<keyword evidence="2" id="KW-1185">Reference proteome</keyword>
<dbReference type="Proteomes" id="UP000515369">
    <property type="component" value="Chromosome"/>
</dbReference>
<evidence type="ECO:0000313" key="2">
    <source>
        <dbReference type="Proteomes" id="UP000515369"/>
    </source>
</evidence>
<sequence length="230" mass="25023">MTILPINDKAATALAISEIHQSPILVQLPTVFALLAAPTSKGVAQLDGLKSRLGGKNYGTVIGSLDNFIAQAQKDYLPDAFTSAKHYARLNGAFIRLPFRDKAFQSETIKNGTHQGLLLAGAYSDLLIKIEESFAGYPPDKIWGDRNYNAPLGTSCNVSGDPDGSIVSFDKALRFAKSRGVKLFLTTTKQAAQKGSYPILGFEKHKVTIHRQGPSLEAFKARIPAYLRSW</sequence>
<organism evidence="1 2">
    <name type="scientific">Spirosoma foliorum</name>
    <dbReference type="NCBI Taxonomy" id="2710596"/>
    <lineage>
        <taxon>Bacteria</taxon>
        <taxon>Pseudomonadati</taxon>
        <taxon>Bacteroidota</taxon>
        <taxon>Cytophagia</taxon>
        <taxon>Cytophagales</taxon>
        <taxon>Cytophagaceae</taxon>
        <taxon>Spirosoma</taxon>
    </lineage>
</organism>
<dbReference type="AlphaFoldDB" id="A0A7G5GRZ6"/>
<dbReference type="RefSeq" id="WP_182458918.1">
    <property type="nucleotide sequence ID" value="NZ_CP059732.1"/>
</dbReference>
<gene>
    <name evidence="1" type="ORF">H3H32_27330</name>
</gene>
<dbReference type="KEGG" id="sfol:H3H32_27330"/>
<dbReference type="EMBL" id="CP059732">
    <property type="protein sequence ID" value="QMW01638.1"/>
    <property type="molecule type" value="Genomic_DNA"/>
</dbReference>
<reference evidence="1 2" key="1">
    <citation type="submission" date="2020-07" db="EMBL/GenBank/DDBJ databases">
        <title>Spirosoma foliorum sp. nov., isolated from the leaves on the Nejang mountain Korea, Republic of.</title>
        <authorList>
            <person name="Ho H."/>
            <person name="Lee Y.-J."/>
            <person name="Nurcahyanto D.-A."/>
            <person name="Kim S.-G."/>
        </authorList>
    </citation>
    <scope>NUCLEOTIDE SEQUENCE [LARGE SCALE GENOMIC DNA]</scope>
    <source>
        <strain evidence="1 2">PL0136</strain>
    </source>
</reference>
<accession>A0A7G5GRZ6</accession>
<name>A0A7G5GRZ6_9BACT</name>
<evidence type="ECO:0000313" key="1">
    <source>
        <dbReference type="EMBL" id="QMW01638.1"/>
    </source>
</evidence>